<gene>
    <name evidence="5" type="ORF">B4088_0088</name>
</gene>
<dbReference type="InterPro" id="IPR003439">
    <property type="entry name" value="ABC_transporter-like_ATP-bd"/>
</dbReference>
<dbReference type="InterPro" id="IPR027417">
    <property type="entry name" value="P-loop_NTPase"/>
</dbReference>
<evidence type="ECO:0000256" key="2">
    <source>
        <dbReference type="ARBA" id="ARBA00022741"/>
    </source>
</evidence>
<evidence type="ECO:0000256" key="3">
    <source>
        <dbReference type="ARBA" id="ARBA00022840"/>
    </source>
</evidence>
<name>A0A161TC03_BACCE</name>
<organism evidence="5 6">
    <name type="scientific">Bacillus cereus</name>
    <dbReference type="NCBI Taxonomy" id="1396"/>
    <lineage>
        <taxon>Bacteria</taxon>
        <taxon>Bacillati</taxon>
        <taxon>Bacillota</taxon>
        <taxon>Bacilli</taxon>
        <taxon>Bacillales</taxon>
        <taxon>Bacillaceae</taxon>
        <taxon>Bacillus</taxon>
        <taxon>Bacillus cereus group</taxon>
    </lineage>
</organism>
<dbReference type="PROSITE" id="PS00211">
    <property type="entry name" value="ABC_TRANSPORTER_1"/>
    <property type="match status" value="1"/>
</dbReference>
<dbReference type="CDD" id="cd03293">
    <property type="entry name" value="ABC_NrtD_SsuB_transporters"/>
    <property type="match status" value="1"/>
</dbReference>
<dbReference type="PATRIC" id="fig|1396.535.peg.4656"/>
<evidence type="ECO:0000313" key="6">
    <source>
        <dbReference type="Proteomes" id="UP000076482"/>
    </source>
</evidence>
<dbReference type="PROSITE" id="PS50893">
    <property type="entry name" value="ABC_TRANSPORTER_2"/>
    <property type="match status" value="1"/>
</dbReference>
<dbReference type="GO" id="GO:0005524">
    <property type="term" value="F:ATP binding"/>
    <property type="evidence" value="ECO:0007669"/>
    <property type="project" value="UniProtKB-KW"/>
</dbReference>
<dbReference type="Proteomes" id="UP000076482">
    <property type="component" value="Unassembled WGS sequence"/>
</dbReference>
<dbReference type="InterPro" id="IPR050093">
    <property type="entry name" value="ABC_SmlMolc_Importer"/>
</dbReference>
<dbReference type="SUPFAM" id="SSF52540">
    <property type="entry name" value="P-loop containing nucleoside triphosphate hydrolases"/>
    <property type="match status" value="1"/>
</dbReference>
<dbReference type="SMART" id="SM00382">
    <property type="entry name" value="AAA"/>
    <property type="match status" value="1"/>
</dbReference>
<evidence type="ECO:0000313" key="5">
    <source>
        <dbReference type="EMBL" id="KZD73857.1"/>
    </source>
</evidence>
<dbReference type="InterPro" id="IPR017871">
    <property type="entry name" value="ABC_transporter-like_CS"/>
</dbReference>
<protein>
    <submittedName>
        <fullName evidence="5">Taurine ABC transporter ATP-binding protein</fullName>
    </submittedName>
</protein>
<sequence length="259" mass="29496">MVSTVSEKEVLKSPVAISISRLSKSFNNEQFVLEDVNLTIGNGEFFILLGPSGCGKSTLLSMIAGFVEKTSGELLVNHEEIKKPDRNRGVVFQQADAALFPWLTIKENVEFGLKMKKMIKHNRNEISSHYIKLVGLDGHEGKYPRELSGGMKQRVQLARVLANDSEFLLMDEPFGALDAMTRRTMQIELIRIWKETNKTIIFVTHDIQEALLLGQRIGVMSKGPSSKIEKIYDIPLSYPRTFTDKEFNYYYQMIQSHFD</sequence>
<accession>A0A161TC03</accession>
<comment type="caution">
    <text evidence="5">The sequence shown here is derived from an EMBL/GenBank/DDBJ whole genome shotgun (WGS) entry which is preliminary data.</text>
</comment>
<dbReference type="PANTHER" id="PTHR42781">
    <property type="entry name" value="SPERMIDINE/PUTRESCINE IMPORT ATP-BINDING PROTEIN POTA"/>
    <property type="match status" value="1"/>
</dbReference>
<dbReference type="Pfam" id="PF00005">
    <property type="entry name" value="ABC_tran"/>
    <property type="match status" value="1"/>
</dbReference>
<dbReference type="EMBL" id="LJKE01000008">
    <property type="protein sequence ID" value="KZD73857.1"/>
    <property type="molecule type" value="Genomic_DNA"/>
</dbReference>
<reference evidence="5 6" key="1">
    <citation type="submission" date="2015-09" db="EMBL/GenBank/DDBJ databases">
        <title>Bacillus cereus food isolates.</title>
        <authorList>
            <person name="Boekhorst J."/>
        </authorList>
    </citation>
    <scope>NUCLEOTIDE SEQUENCE [LARGE SCALE GENOMIC DNA]</scope>
    <source>
        <strain evidence="5 6">B4088</strain>
    </source>
</reference>
<dbReference type="InterPro" id="IPR003593">
    <property type="entry name" value="AAA+_ATPase"/>
</dbReference>
<dbReference type="PANTHER" id="PTHR42781:SF8">
    <property type="entry name" value="BICARBONATE TRANSPORT ATP-BINDING PROTEIN CMPC"/>
    <property type="match status" value="1"/>
</dbReference>
<keyword evidence="1" id="KW-0813">Transport</keyword>
<dbReference type="RefSeq" id="WP_063259431.1">
    <property type="nucleotide sequence ID" value="NZ_LJKE01000008.1"/>
</dbReference>
<proteinExistence type="predicted"/>
<evidence type="ECO:0000259" key="4">
    <source>
        <dbReference type="PROSITE" id="PS50893"/>
    </source>
</evidence>
<evidence type="ECO:0000256" key="1">
    <source>
        <dbReference type="ARBA" id="ARBA00022448"/>
    </source>
</evidence>
<dbReference type="GO" id="GO:0016887">
    <property type="term" value="F:ATP hydrolysis activity"/>
    <property type="evidence" value="ECO:0007669"/>
    <property type="project" value="InterPro"/>
</dbReference>
<dbReference type="Gene3D" id="3.40.50.300">
    <property type="entry name" value="P-loop containing nucleotide triphosphate hydrolases"/>
    <property type="match status" value="1"/>
</dbReference>
<feature type="domain" description="ABC transporter" evidence="4">
    <location>
        <begin position="17"/>
        <end position="247"/>
    </location>
</feature>
<keyword evidence="3 5" id="KW-0067">ATP-binding</keyword>
<keyword evidence="2" id="KW-0547">Nucleotide-binding</keyword>
<dbReference type="AlphaFoldDB" id="A0A161TC03"/>